<reference evidence="8 9" key="1">
    <citation type="journal article" date="2014" name="Int. J. Syst. Evol. Microbiol.">
        <title>Jeotgalibaca dankookensis gen. nov., sp. nov., a member of the family Carnobacteriaceae, isolated from seujeot (Korean traditional food).</title>
        <authorList>
            <person name="Lee D.G."/>
            <person name="Trujillo M.E."/>
            <person name="Kang H."/>
            <person name="Ahn T.Y."/>
        </authorList>
    </citation>
    <scope>NUCLEOTIDE SEQUENCE [LARGE SCALE GENOMIC DNA]</scope>
    <source>
        <strain evidence="8 9">EX-07</strain>
    </source>
</reference>
<sequence>MNQWYHKYRQAIQYLLFGVLTTLVNIVVFFLLEKMLPYLMANAIAIVVAILFAFYTNKRFVFQSISETKKEHIDELIRFVGFRLFSGLLDMMSMWILIGIFKSDTSLAKILTQILVFVLNYVFSKFFVFKNVSS</sequence>
<dbReference type="OrthoDB" id="361483at2"/>
<evidence type="ECO:0000256" key="1">
    <source>
        <dbReference type="ARBA" id="ARBA00004141"/>
    </source>
</evidence>
<dbReference type="GO" id="GO:0000271">
    <property type="term" value="P:polysaccharide biosynthetic process"/>
    <property type="evidence" value="ECO:0007669"/>
    <property type="project" value="InterPro"/>
</dbReference>
<protein>
    <recommendedName>
        <fullName evidence="7">GtrA/DPMS transmembrane domain-containing protein</fullName>
    </recommendedName>
</protein>
<comment type="similarity">
    <text evidence="2">Belongs to the GtrA family.</text>
</comment>
<feature type="transmembrane region" description="Helical" evidence="6">
    <location>
        <begin position="12"/>
        <end position="32"/>
    </location>
</feature>
<feature type="transmembrane region" description="Helical" evidence="6">
    <location>
        <begin position="38"/>
        <end position="55"/>
    </location>
</feature>
<feature type="transmembrane region" description="Helical" evidence="6">
    <location>
        <begin position="110"/>
        <end position="129"/>
    </location>
</feature>
<organism evidence="8 9">
    <name type="scientific">Jeotgalibaca dankookensis</name>
    <dbReference type="NCBI Taxonomy" id="708126"/>
    <lineage>
        <taxon>Bacteria</taxon>
        <taxon>Bacillati</taxon>
        <taxon>Bacillota</taxon>
        <taxon>Bacilli</taxon>
        <taxon>Lactobacillales</taxon>
        <taxon>Carnobacteriaceae</taxon>
        <taxon>Jeotgalibaca</taxon>
    </lineage>
</organism>
<dbReference type="RefSeq" id="WP_062468005.1">
    <property type="nucleotide sequence ID" value="NZ_BBYN01000005.1"/>
</dbReference>
<name>A0A1S6IM93_9LACT</name>
<dbReference type="InterPro" id="IPR051401">
    <property type="entry name" value="GtrA_CellWall_Glycosyl"/>
</dbReference>
<keyword evidence="3 6" id="KW-0812">Transmembrane</keyword>
<dbReference type="PANTHER" id="PTHR38459:SF5">
    <property type="entry name" value="CELL WALL TEICHOIC ACID GLYCOSYLATION PROTEIN GTCA"/>
    <property type="match status" value="1"/>
</dbReference>
<dbReference type="Pfam" id="PF04138">
    <property type="entry name" value="GtrA_DPMS_TM"/>
    <property type="match status" value="1"/>
</dbReference>
<evidence type="ECO:0000256" key="2">
    <source>
        <dbReference type="ARBA" id="ARBA00009399"/>
    </source>
</evidence>
<dbReference type="STRING" id="708126.BW727_100212"/>
<dbReference type="PANTHER" id="PTHR38459">
    <property type="entry name" value="PROPHAGE BACTOPRENOL-LINKED GLUCOSE TRANSLOCASE HOMOLOG"/>
    <property type="match status" value="1"/>
</dbReference>
<evidence type="ECO:0000259" key="7">
    <source>
        <dbReference type="Pfam" id="PF04138"/>
    </source>
</evidence>
<keyword evidence="4 6" id="KW-1133">Transmembrane helix</keyword>
<evidence type="ECO:0000256" key="5">
    <source>
        <dbReference type="ARBA" id="ARBA00023136"/>
    </source>
</evidence>
<dbReference type="GO" id="GO:0005886">
    <property type="term" value="C:plasma membrane"/>
    <property type="evidence" value="ECO:0007669"/>
    <property type="project" value="TreeGrafter"/>
</dbReference>
<evidence type="ECO:0000313" key="8">
    <source>
        <dbReference type="EMBL" id="AQS52621.1"/>
    </source>
</evidence>
<dbReference type="Proteomes" id="UP000188993">
    <property type="component" value="Chromosome"/>
</dbReference>
<evidence type="ECO:0000313" key="9">
    <source>
        <dbReference type="Proteomes" id="UP000188993"/>
    </source>
</evidence>
<dbReference type="EMBL" id="CP019728">
    <property type="protein sequence ID" value="AQS52621.1"/>
    <property type="molecule type" value="Genomic_DNA"/>
</dbReference>
<gene>
    <name evidence="8" type="ORF">BW727_100212</name>
</gene>
<dbReference type="KEGG" id="jda:BW727_100212"/>
<keyword evidence="5 6" id="KW-0472">Membrane</keyword>
<feature type="transmembrane region" description="Helical" evidence="6">
    <location>
        <begin position="76"/>
        <end position="98"/>
    </location>
</feature>
<evidence type="ECO:0000256" key="6">
    <source>
        <dbReference type="SAM" id="Phobius"/>
    </source>
</evidence>
<feature type="domain" description="GtrA/DPMS transmembrane" evidence="7">
    <location>
        <begin position="13"/>
        <end position="129"/>
    </location>
</feature>
<evidence type="ECO:0000256" key="4">
    <source>
        <dbReference type="ARBA" id="ARBA00022989"/>
    </source>
</evidence>
<keyword evidence="9" id="KW-1185">Reference proteome</keyword>
<comment type="subcellular location">
    <subcellularLocation>
        <location evidence="1">Membrane</location>
        <topology evidence="1">Multi-pass membrane protein</topology>
    </subcellularLocation>
</comment>
<dbReference type="InterPro" id="IPR007267">
    <property type="entry name" value="GtrA_DPMS_TM"/>
</dbReference>
<accession>A0A1S6IM93</accession>
<evidence type="ECO:0000256" key="3">
    <source>
        <dbReference type="ARBA" id="ARBA00022692"/>
    </source>
</evidence>
<dbReference type="AlphaFoldDB" id="A0A1S6IM93"/>
<proteinExistence type="inferred from homology"/>